<dbReference type="GO" id="GO:0008010">
    <property type="term" value="F:structural constituent of chitin-based larval cuticle"/>
    <property type="evidence" value="ECO:0007669"/>
    <property type="project" value="TreeGrafter"/>
</dbReference>
<keyword evidence="6" id="KW-1185">Reference proteome</keyword>
<evidence type="ECO:0000256" key="2">
    <source>
        <dbReference type="PROSITE-ProRule" id="PRU00497"/>
    </source>
</evidence>
<dbReference type="EMBL" id="OV121132">
    <property type="protein sequence ID" value="CAH0547605.1"/>
    <property type="molecule type" value="Genomic_DNA"/>
</dbReference>
<dbReference type="InterPro" id="IPR000618">
    <property type="entry name" value="Insect_cuticle"/>
</dbReference>
<dbReference type="Pfam" id="PF00379">
    <property type="entry name" value="Chitin_bind_4"/>
    <property type="match status" value="1"/>
</dbReference>
<reference evidence="5" key="1">
    <citation type="submission" date="2021-12" db="EMBL/GenBank/DDBJ databases">
        <authorList>
            <person name="King R."/>
        </authorList>
    </citation>
    <scope>NUCLEOTIDE SEQUENCE</scope>
</reference>
<name>A0A9P0FA89_BRAAE</name>
<dbReference type="OrthoDB" id="6365759at2759"/>
<dbReference type="AlphaFoldDB" id="A0A9P0FA89"/>
<evidence type="ECO:0008006" key="7">
    <source>
        <dbReference type="Google" id="ProtNLM"/>
    </source>
</evidence>
<keyword evidence="4" id="KW-0732">Signal</keyword>
<feature type="chain" id="PRO_5040247708" description="Pupal cuticle protein 20-like" evidence="4">
    <location>
        <begin position="17"/>
        <end position="201"/>
    </location>
</feature>
<feature type="compositionally biased region" description="Polar residues" evidence="3">
    <location>
        <begin position="186"/>
        <end position="195"/>
    </location>
</feature>
<dbReference type="GO" id="GO:0062129">
    <property type="term" value="C:chitin-based extracellular matrix"/>
    <property type="evidence" value="ECO:0007669"/>
    <property type="project" value="TreeGrafter"/>
</dbReference>
<feature type="signal peptide" evidence="4">
    <location>
        <begin position="1"/>
        <end position="16"/>
    </location>
</feature>
<dbReference type="InterPro" id="IPR050468">
    <property type="entry name" value="Cuticle_Struct_Prot"/>
</dbReference>
<keyword evidence="1 2" id="KW-0193">Cuticle</keyword>
<dbReference type="PROSITE" id="PS51155">
    <property type="entry name" value="CHIT_BIND_RR_2"/>
    <property type="match status" value="1"/>
</dbReference>
<dbReference type="PANTHER" id="PTHR10380:SF238">
    <property type="entry name" value="CUTICULAR PROTEIN 65EA-RELATED"/>
    <property type="match status" value="1"/>
</dbReference>
<dbReference type="InterPro" id="IPR031311">
    <property type="entry name" value="CHIT_BIND_RR_consensus"/>
</dbReference>
<evidence type="ECO:0000256" key="4">
    <source>
        <dbReference type="SAM" id="SignalP"/>
    </source>
</evidence>
<dbReference type="PROSITE" id="PS00233">
    <property type="entry name" value="CHIT_BIND_RR_1"/>
    <property type="match status" value="1"/>
</dbReference>
<dbReference type="Proteomes" id="UP001154078">
    <property type="component" value="Chromosome 1"/>
</dbReference>
<dbReference type="PRINTS" id="PR00947">
    <property type="entry name" value="CUTICLE"/>
</dbReference>
<accession>A0A9P0FA89</accession>
<organism evidence="5 6">
    <name type="scientific">Brassicogethes aeneus</name>
    <name type="common">Rape pollen beetle</name>
    <name type="synonym">Meligethes aeneus</name>
    <dbReference type="NCBI Taxonomy" id="1431903"/>
    <lineage>
        <taxon>Eukaryota</taxon>
        <taxon>Metazoa</taxon>
        <taxon>Ecdysozoa</taxon>
        <taxon>Arthropoda</taxon>
        <taxon>Hexapoda</taxon>
        <taxon>Insecta</taxon>
        <taxon>Pterygota</taxon>
        <taxon>Neoptera</taxon>
        <taxon>Endopterygota</taxon>
        <taxon>Coleoptera</taxon>
        <taxon>Polyphaga</taxon>
        <taxon>Cucujiformia</taxon>
        <taxon>Nitidulidae</taxon>
        <taxon>Meligethinae</taxon>
        <taxon>Brassicogethes</taxon>
    </lineage>
</organism>
<evidence type="ECO:0000313" key="6">
    <source>
        <dbReference type="Proteomes" id="UP001154078"/>
    </source>
</evidence>
<protein>
    <recommendedName>
        <fullName evidence="7">Pupal cuticle protein 20-like</fullName>
    </recommendedName>
</protein>
<evidence type="ECO:0000256" key="3">
    <source>
        <dbReference type="SAM" id="MobiDB-lite"/>
    </source>
</evidence>
<proteinExistence type="predicted"/>
<sequence>MEQIIFSMCLLGLASCGVLNSQYLPPNNKGRGDFNFGLASPVNNYNNFNHGSSGGPYSSGPKIAILKSENINNGDGTYRYSYQTSNGISAQEQGTGGIQANGGFSYTSPEGQSFEVTYTADENGFHPRGAHLPTPPPIPEAILKSIEYNKQHALKHPNEEGQYNHDQYHNGNSNNYYRPVVPSRNYVPSSPSNGGYQYKKY</sequence>
<gene>
    <name evidence="5" type="ORF">MELIAE_LOCUS1563</name>
</gene>
<feature type="region of interest" description="Disordered" evidence="3">
    <location>
        <begin position="181"/>
        <end position="201"/>
    </location>
</feature>
<dbReference type="PANTHER" id="PTHR10380">
    <property type="entry name" value="CUTICLE PROTEIN"/>
    <property type="match status" value="1"/>
</dbReference>
<evidence type="ECO:0000313" key="5">
    <source>
        <dbReference type="EMBL" id="CAH0547605.1"/>
    </source>
</evidence>
<evidence type="ECO:0000256" key="1">
    <source>
        <dbReference type="ARBA" id="ARBA00022460"/>
    </source>
</evidence>